<evidence type="ECO:0000313" key="1">
    <source>
        <dbReference type="EMBL" id="MYL54090.1"/>
    </source>
</evidence>
<keyword evidence="2" id="KW-1185">Reference proteome</keyword>
<gene>
    <name evidence="1" type="ORF">GLW08_12150</name>
</gene>
<dbReference type="EMBL" id="WMEU01000003">
    <property type="protein sequence ID" value="MYL54090.1"/>
    <property type="molecule type" value="Genomic_DNA"/>
</dbReference>
<name>A0ACC7VHK0_9BACI</name>
<protein>
    <submittedName>
        <fullName evidence="1">GNAT family N-acetyltransferase</fullName>
    </submittedName>
</protein>
<comment type="caution">
    <text evidence="1">The sequence shown here is derived from an EMBL/GenBank/DDBJ whole genome shotgun (WGS) entry which is preliminary data.</text>
</comment>
<dbReference type="Proteomes" id="UP000466692">
    <property type="component" value="Unassembled WGS sequence"/>
</dbReference>
<proteinExistence type="predicted"/>
<sequence length="160" mass="18366">MSSIALALYNERYYKQLENYNLPEEMVHFTDSPLPAIHKSKQDQERFPVVIVYDEVPVGFFVLHGWNGVQTYSDNKQALLVRGFSIDSGYQGNGIATKSMQLLPCFVKEYFPGKDEILLAVNHKNRQAQHVYMKSGFIDKGKRIMGPKGELHLYHLDITL</sequence>
<accession>A0ACC7VHK0</accession>
<organism evidence="1 2">
    <name type="scientific">Pontibacillus yanchengensis</name>
    <dbReference type="NCBI Taxonomy" id="462910"/>
    <lineage>
        <taxon>Bacteria</taxon>
        <taxon>Bacillati</taxon>
        <taxon>Bacillota</taxon>
        <taxon>Bacilli</taxon>
        <taxon>Bacillales</taxon>
        <taxon>Bacillaceae</taxon>
        <taxon>Pontibacillus</taxon>
    </lineage>
</organism>
<evidence type="ECO:0000313" key="2">
    <source>
        <dbReference type="Proteomes" id="UP000466692"/>
    </source>
</evidence>
<reference evidence="1" key="1">
    <citation type="submission" date="2019-11" db="EMBL/GenBank/DDBJ databases">
        <title>Genome sequences of 17 halophilic strains isolated from different environments.</title>
        <authorList>
            <person name="Furrow R.E."/>
        </authorList>
    </citation>
    <scope>NUCLEOTIDE SEQUENCE</scope>
    <source>
        <strain evidence="1">22510_22_Filter</strain>
    </source>
</reference>